<gene>
    <name evidence="2" type="ORF">EHS24_002214</name>
</gene>
<dbReference type="Proteomes" id="UP000279236">
    <property type="component" value="Unassembled WGS sequence"/>
</dbReference>
<dbReference type="EMBL" id="RSCE01000012">
    <property type="protein sequence ID" value="RSH78489.1"/>
    <property type="molecule type" value="Genomic_DNA"/>
</dbReference>
<dbReference type="GeneID" id="39586757"/>
<dbReference type="AlphaFoldDB" id="A0A427XHW0"/>
<proteinExistence type="predicted"/>
<evidence type="ECO:0000313" key="2">
    <source>
        <dbReference type="EMBL" id="RSH78489.1"/>
    </source>
</evidence>
<accession>A0A427XHW0</accession>
<sequence length="137" mass="14504">MPTTSTTSAQSGNRVKIPPATSPRSATQVKTVFKGCGTDQFTIVLVGECSKLQTQAGALGATIGDVAQKPGLIVLDQVPGLHTVDGSPLPDPRLAANQINPVPIDDYLIDLPPHHSEVKNRSKKGKHSKKPETVKYT</sequence>
<reference evidence="2 3" key="1">
    <citation type="submission" date="2018-11" db="EMBL/GenBank/DDBJ databases">
        <title>Genome sequence of Apiotrichum porosum DSM 27194.</title>
        <authorList>
            <person name="Aliyu H."/>
            <person name="Gorte O."/>
            <person name="Ochsenreither K."/>
        </authorList>
    </citation>
    <scope>NUCLEOTIDE SEQUENCE [LARGE SCALE GENOMIC DNA]</scope>
    <source>
        <strain evidence="2 3">DSM 27194</strain>
    </source>
</reference>
<name>A0A427XHW0_9TREE</name>
<keyword evidence="3" id="KW-1185">Reference proteome</keyword>
<dbReference type="RefSeq" id="XP_028473636.1">
    <property type="nucleotide sequence ID" value="XM_028617958.1"/>
</dbReference>
<comment type="caution">
    <text evidence="2">The sequence shown here is derived from an EMBL/GenBank/DDBJ whole genome shotgun (WGS) entry which is preliminary data.</text>
</comment>
<feature type="region of interest" description="Disordered" evidence="1">
    <location>
        <begin position="1"/>
        <end position="26"/>
    </location>
</feature>
<evidence type="ECO:0000313" key="3">
    <source>
        <dbReference type="Proteomes" id="UP000279236"/>
    </source>
</evidence>
<feature type="compositionally biased region" description="Polar residues" evidence="1">
    <location>
        <begin position="1"/>
        <end position="13"/>
    </location>
</feature>
<feature type="region of interest" description="Disordered" evidence="1">
    <location>
        <begin position="106"/>
        <end position="137"/>
    </location>
</feature>
<protein>
    <submittedName>
        <fullName evidence="2">Uncharacterized protein</fullName>
    </submittedName>
</protein>
<evidence type="ECO:0000256" key="1">
    <source>
        <dbReference type="SAM" id="MobiDB-lite"/>
    </source>
</evidence>
<organism evidence="2 3">
    <name type="scientific">Apiotrichum porosum</name>
    <dbReference type="NCBI Taxonomy" id="105984"/>
    <lineage>
        <taxon>Eukaryota</taxon>
        <taxon>Fungi</taxon>
        <taxon>Dikarya</taxon>
        <taxon>Basidiomycota</taxon>
        <taxon>Agaricomycotina</taxon>
        <taxon>Tremellomycetes</taxon>
        <taxon>Trichosporonales</taxon>
        <taxon>Trichosporonaceae</taxon>
        <taxon>Apiotrichum</taxon>
    </lineage>
</organism>